<feature type="domain" description="Glycosyltransferase RgtA/B/C/D-like" evidence="9">
    <location>
        <begin position="76"/>
        <end position="231"/>
    </location>
</feature>
<evidence type="ECO:0000256" key="1">
    <source>
        <dbReference type="ARBA" id="ARBA00004651"/>
    </source>
</evidence>
<feature type="transmembrane region" description="Helical" evidence="8">
    <location>
        <begin position="348"/>
        <end position="366"/>
    </location>
</feature>
<keyword evidence="11" id="KW-1185">Reference proteome</keyword>
<dbReference type="Pfam" id="PF13231">
    <property type="entry name" value="PMT_2"/>
    <property type="match status" value="1"/>
</dbReference>
<dbReference type="EMBL" id="CP000230">
    <property type="protein sequence ID" value="ABC22925.1"/>
    <property type="molecule type" value="Genomic_DNA"/>
</dbReference>
<sequence>MARFRDELLLASLIALAALILLRGLGNDSLGFPDADRILMDSVFLRDLLVDLPLADPIGYTKDYFVQYPALSIGYRPPFFPFVAALLQLLVGPEMWATRLALFGFVLVGVASSYFWIRRHYGPWPAWGATALWLTTPYLAQWGWYTMAELTVLSMALLAANLFDKYLAEGKPALLYWSVLAVALAAWTKQTALFLLPWFAAMALAEGRFLAILRRREAWIAAFGLGVLLAPLVAMTLMLGDLNLEQSVGGTNRWTLANWTVRLKTILHHLTPPLLALSVVGAIWAGLKRDRHGLPFALLIVVVYGVFSYISGKNDRYPIFWVPAFALFAVLPFHFLSQRLPAKATVPALALGVGVLAAYQGSLAFTKTPSYATGYKEAAAYVLDSSETPIVFVDAYNNGYFTYFMRALDQGRSMVVLRGDKLLSSSAINMATKVEVHAEGRQEIEEIFRSLGVSLIVVEERNYTGLDVHDELRRFLKTDSFELVQAIPIHSNRTVSVLADFPPLGGQDLLVYRYKDAKTLTSGVVSLRLPVVGQTLSVDMETMMERRRAHP</sequence>
<dbReference type="eggNOG" id="COG1807">
    <property type="taxonomic scope" value="Bacteria"/>
</dbReference>
<feature type="transmembrane region" description="Helical" evidence="8">
    <location>
        <begin position="100"/>
        <end position="117"/>
    </location>
</feature>
<comment type="subcellular location">
    <subcellularLocation>
        <location evidence="1">Cell membrane</location>
        <topology evidence="1">Multi-pass membrane protein</topology>
    </subcellularLocation>
</comment>
<dbReference type="InterPro" id="IPR038731">
    <property type="entry name" value="RgtA/B/C-like"/>
</dbReference>
<keyword evidence="6 8" id="KW-1133">Transmembrane helix</keyword>
<dbReference type="Proteomes" id="UP000001929">
    <property type="component" value="Chromosome"/>
</dbReference>
<accession>Q2RSH0</accession>
<dbReference type="AlphaFoldDB" id="Q2RSH0"/>
<proteinExistence type="predicted"/>
<gene>
    <name evidence="10" type="ordered locus">Rru_A2125</name>
</gene>
<keyword evidence="5 8" id="KW-0812">Transmembrane</keyword>
<dbReference type="RefSeq" id="WP_011389974.1">
    <property type="nucleotide sequence ID" value="NC_007643.1"/>
</dbReference>
<dbReference type="PANTHER" id="PTHR33908">
    <property type="entry name" value="MANNOSYLTRANSFERASE YKCB-RELATED"/>
    <property type="match status" value="1"/>
</dbReference>
<keyword evidence="2" id="KW-1003">Cell membrane</keyword>
<dbReference type="EnsemblBacteria" id="ABC22925">
    <property type="protein sequence ID" value="ABC22925"/>
    <property type="gene ID" value="Rru_A2125"/>
</dbReference>
<feature type="transmembrane region" description="Helical" evidence="8">
    <location>
        <begin position="172"/>
        <end position="188"/>
    </location>
</feature>
<dbReference type="GO" id="GO:0016763">
    <property type="term" value="F:pentosyltransferase activity"/>
    <property type="evidence" value="ECO:0007669"/>
    <property type="project" value="TreeGrafter"/>
</dbReference>
<feature type="transmembrane region" description="Helical" evidence="8">
    <location>
        <begin position="142"/>
        <end position="160"/>
    </location>
</feature>
<feature type="transmembrane region" description="Helical" evidence="8">
    <location>
        <begin position="318"/>
        <end position="336"/>
    </location>
</feature>
<dbReference type="KEGG" id="rru:Rru_A2125"/>
<dbReference type="GO" id="GO:0005886">
    <property type="term" value="C:plasma membrane"/>
    <property type="evidence" value="ECO:0007669"/>
    <property type="project" value="UniProtKB-SubCell"/>
</dbReference>
<organism evidence="10 11">
    <name type="scientific">Rhodospirillum rubrum (strain ATCC 11170 / ATH 1.1.1 / DSM 467 / LMG 4362 / NCIMB 8255 / S1)</name>
    <dbReference type="NCBI Taxonomy" id="269796"/>
    <lineage>
        <taxon>Bacteria</taxon>
        <taxon>Pseudomonadati</taxon>
        <taxon>Pseudomonadota</taxon>
        <taxon>Alphaproteobacteria</taxon>
        <taxon>Rhodospirillales</taxon>
        <taxon>Rhodospirillaceae</taxon>
        <taxon>Rhodospirillum</taxon>
    </lineage>
</organism>
<evidence type="ECO:0000256" key="3">
    <source>
        <dbReference type="ARBA" id="ARBA00022676"/>
    </source>
</evidence>
<keyword evidence="3" id="KW-0328">Glycosyltransferase</keyword>
<evidence type="ECO:0000313" key="11">
    <source>
        <dbReference type="Proteomes" id="UP000001929"/>
    </source>
</evidence>
<keyword evidence="4 10" id="KW-0808">Transferase</keyword>
<evidence type="ECO:0000313" key="10">
    <source>
        <dbReference type="EMBL" id="ABC22925.1"/>
    </source>
</evidence>
<dbReference type="PANTHER" id="PTHR33908:SF11">
    <property type="entry name" value="MEMBRANE PROTEIN"/>
    <property type="match status" value="1"/>
</dbReference>
<evidence type="ECO:0000256" key="5">
    <source>
        <dbReference type="ARBA" id="ARBA00022692"/>
    </source>
</evidence>
<dbReference type="InterPro" id="IPR050297">
    <property type="entry name" value="LipidA_mod_glycosyltrf_83"/>
</dbReference>
<feature type="transmembrane region" description="Helical" evidence="8">
    <location>
        <begin position="294"/>
        <end position="312"/>
    </location>
</feature>
<dbReference type="STRING" id="269796.Rru_A2125"/>
<protein>
    <submittedName>
        <fullName evidence="10">4-amino-4-deoxy-L-arabinose transferase and related glycosyltransferases of PMT family-like</fullName>
    </submittedName>
</protein>
<dbReference type="HOGENOM" id="CLU_494216_0_0_5"/>
<evidence type="ECO:0000256" key="6">
    <source>
        <dbReference type="ARBA" id="ARBA00022989"/>
    </source>
</evidence>
<evidence type="ECO:0000256" key="8">
    <source>
        <dbReference type="SAM" id="Phobius"/>
    </source>
</evidence>
<reference evidence="10 11" key="1">
    <citation type="journal article" date="2011" name="Stand. Genomic Sci.">
        <title>Complete genome sequence of Rhodospirillum rubrum type strain (S1).</title>
        <authorList>
            <person name="Munk A.C."/>
            <person name="Copeland A."/>
            <person name="Lucas S."/>
            <person name="Lapidus A."/>
            <person name="Del Rio T.G."/>
            <person name="Barry K."/>
            <person name="Detter J.C."/>
            <person name="Hammon N."/>
            <person name="Israni S."/>
            <person name="Pitluck S."/>
            <person name="Brettin T."/>
            <person name="Bruce D."/>
            <person name="Han C."/>
            <person name="Tapia R."/>
            <person name="Gilna P."/>
            <person name="Schmutz J."/>
            <person name="Larimer F."/>
            <person name="Land M."/>
            <person name="Kyrpides N.C."/>
            <person name="Mavromatis K."/>
            <person name="Richardson P."/>
            <person name="Rohde M."/>
            <person name="Goker M."/>
            <person name="Klenk H.P."/>
            <person name="Zhang Y."/>
            <person name="Roberts G.P."/>
            <person name="Reslewic S."/>
            <person name="Schwartz D.C."/>
        </authorList>
    </citation>
    <scope>NUCLEOTIDE SEQUENCE [LARGE SCALE GENOMIC DNA]</scope>
    <source>
        <strain evidence="11">ATCC 11170 / ATH 1.1.1 / DSM 467 / LMG 4362 / NCIMB 8255 / S1</strain>
    </source>
</reference>
<evidence type="ECO:0000256" key="7">
    <source>
        <dbReference type="ARBA" id="ARBA00023136"/>
    </source>
</evidence>
<feature type="transmembrane region" description="Helical" evidence="8">
    <location>
        <begin position="218"/>
        <end position="239"/>
    </location>
</feature>
<keyword evidence="7 8" id="KW-0472">Membrane</keyword>
<name>Q2RSH0_RHORT</name>
<dbReference type="GO" id="GO:0009103">
    <property type="term" value="P:lipopolysaccharide biosynthetic process"/>
    <property type="evidence" value="ECO:0007669"/>
    <property type="project" value="UniProtKB-ARBA"/>
</dbReference>
<evidence type="ECO:0000259" key="9">
    <source>
        <dbReference type="Pfam" id="PF13231"/>
    </source>
</evidence>
<evidence type="ECO:0000256" key="4">
    <source>
        <dbReference type="ARBA" id="ARBA00022679"/>
    </source>
</evidence>
<evidence type="ECO:0000256" key="2">
    <source>
        <dbReference type="ARBA" id="ARBA00022475"/>
    </source>
</evidence>
<feature type="transmembrane region" description="Helical" evidence="8">
    <location>
        <begin position="266"/>
        <end position="287"/>
    </location>
</feature>
<dbReference type="PATRIC" id="fig|269796.9.peg.2216"/>